<dbReference type="OrthoDB" id="884463at2"/>
<sequence length="127" mass="14347">MIPTPKPTKAQRDVIVKIRMTEAEKTQLKEVAKRERTTLARLIREAVLQEAKDRHKNVTYKQVIVHAADPALVREVARIGNNINQIARTLNTLNKNGALTRSEVLESLITLKTISDHLQNLVAQHAE</sequence>
<evidence type="ECO:0000313" key="1">
    <source>
        <dbReference type="EMBL" id="BBD78355.1"/>
    </source>
</evidence>
<dbReference type="AlphaFoldDB" id="A0A2Z6E1C9"/>
<name>A0A2Z6E1C9_HYDTE</name>
<dbReference type="RefSeq" id="WP_119336197.1">
    <property type="nucleotide sequence ID" value="NZ_AP018559.1"/>
</dbReference>
<organism evidence="1 2">
    <name type="scientific">Hydrogenophilus thermoluteolus</name>
    <name type="common">Pseudomonas hydrogenothermophila</name>
    <dbReference type="NCBI Taxonomy" id="297"/>
    <lineage>
        <taxon>Bacteria</taxon>
        <taxon>Pseudomonadati</taxon>
        <taxon>Pseudomonadota</taxon>
        <taxon>Hydrogenophilia</taxon>
        <taxon>Hydrogenophilales</taxon>
        <taxon>Hydrogenophilaceae</taxon>
        <taxon>Hydrogenophilus</taxon>
    </lineage>
</organism>
<keyword evidence="1" id="KW-0614">Plasmid</keyword>
<reference evidence="1 2" key="1">
    <citation type="submission" date="2018-04" db="EMBL/GenBank/DDBJ databases">
        <title>Complete genome sequence of Hydrogenophilus thermoluteolus TH-1.</title>
        <authorList>
            <person name="Arai H."/>
        </authorList>
    </citation>
    <scope>NUCLEOTIDE SEQUENCE [LARGE SCALE GENOMIC DNA]</scope>
    <source>
        <strain evidence="1 2">TH-1</strain>
        <plasmid evidence="2">pth1 dna</plasmid>
    </source>
</reference>
<accession>A0A2Z6E1C9</accession>
<geneLocation type="plasmid" evidence="2">
    <name>pth1 dna</name>
</geneLocation>
<proteinExistence type="predicted"/>
<dbReference type="EMBL" id="AP018559">
    <property type="protein sequence ID" value="BBD78355.1"/>
    <property type="molecule type" value="Genomic_DNA"/>
</dbReference>
<keyword evidence="2" id="KW-1185">Reference proteome</keyword>
<dbReference type="KEGG" id="htl:HPTL_P010"/>
<gene>
    <name evidence="1" type="ORF">HPTL_P010</name>
</gene>
<dbReference type="Pfam" id="PF21983">
    <property type="entry name" value="NikA-like"/>
    <property type="match status" value="1"/>
</dbReference>
<dbReference type="Proteomes" id="UP000262004">
    <property type="component" value="Plasmid pTH1"/>
</dbReference>
<evidence type="ECO:0000313" key="2">
    <source>
        <dbReference type="Proteomes" id="UP000262004"/>
    </source>
</evidence>
<dbReference type="InterPro" id="IPR053842">
    <property type="entry name" value="NikA-like"/>
</dbReference>
<protein>
    <submittedName>
        <fullName evidence="1">Plasmid mobilization relaxosome protein MobC</fullName>
    </submittedName>
</protein>